<dbReference type="PANTHER" id="PTHR48100">
    <property type="entry name" value="BROAD-SPECIFICITY PHOSPHATASE YOR283W-RELATED"/>
    <property type="match status" value="1"/>
</dbReference>
<dbReference type="CDD" id="cd07067">
    <property type="entry name" value="HP_PGM_like"/>
    <property type="match status" value="1"/>
</dbReference>
<dbReference type="GO" id="GO:0005737">
    <property type="term" value="C:cytoplasm"/>
    <property type="evidence" value="ECO:0007669"/>
    <property type="project" value="TreeGrafter"/>
</dbReference>
<keyword evidence="5" id="KW-1185">Reference proteome</keyword>
<proteinExistence type="predicted"/>
<dbReference type="InterPro" id="IPR050275">
    <property type="entry name" value="PGM_Phosphatase"/>
</dbReference>
<dbReference type="Pfam" id="PF00300">
    <property type="entry name" value="His_Phos_1"/>
    <property type="match status" value="1"/>
</dbReference>
<dbReference type="STRING" id="341036.SAMN05660649_01781"/>
<sequence length="205" mass="23094">MGCRMLLIRHGETVWNKNAKLQGQTDIPLSDQGVQQAVALSKRLSGRKIEAFYASNLTRAIKTASIVAEPHHRQVIMLPGLQELNFGDWEGLTFKEIQQNYSDLSQTWWSNPLETRIPGGETLNELAERSNQAIKDIVLKHSDQTVAVVAHGGTIRSIVGTVLGIDLNQYWKLRQDNASLSIVYFHAWDKSILELYNDCSHLETI</sequence>
<evidence type="ECO:0000256" key="1">
    <source>
        <dbReference type="NCBIfam" id="TIGR03162"/>
    </source>
</evidence>
<reference evidence="5" key="1">
    <citation type="submission" date="2016-10" db="EMBL/GenBank/DDBJ databases">
        <authorList>
            <person name="Varghese N."/>
            <person name="Submissions S."/>
        </authorList>
    </citation>
    <scope>NUCLEOTIDE SEQUENCE [LARGE SCALE GENOMIC DNA]</scope>
    <source>
        <strain evidence="5">DSM 17038</strain>
    </source>
</reference>
<dbReference type="SUPFAM" id="SSF53254">
    <property type="entry name" value="Phosphoglycerate mutase-like"/>
    <property type="match status" value="1"/>
</dbReference>
<dbReference type="OrthoDB" id="9781415at2"/>
<evidence type="ECO:0000313" key="5">
    <source>
        <dbReference type="Proteomes" id="UP000199337"/>
    </source>
</evidence>
<dbReference type="EMBL" id="FOOX01000005">
    <property type="protein sequence ID" value="SFG48097.1"/>
    <property type="molecule type" value="Genomic_DNA"/>
</dbReference>
<dbReference type="GO" id="GO:0009236">
    <property type="term" value="P:cobalamin biosynthetic process"/>
    <property type="evidence" value="ECO:0007669"/>
    <property type="project" value="UniProtKB-UniRule"/>
</dbReference>
<dbReference type="InterPro" id="IPR017578">
    <property type="entry name" value="Ribazole_CobC"/>
</dbReference>
<evidence type="ECO:0000256" key="2">
    <source>
        <dbReference type="PIRSR" id="PIRSR613078-1"/>
    </source>
</evidence>
<dbReference type="NCBIfam" id="TIGR03162">
    <property type="entry name" value="ribazole_cobC"/>
    <property type="match status" value="1"/>
</dbReference>
<dbReference type="GO" id="GO:0043755">
    <property type="term" value="F:alpha-ribazole phosphatase activity"/>
    <property type="evidence" value="ECO:0007669"/>
    <property type="project" value="UniProtKB-UniRule"/>
</dbReference>
<dbReference type="InterPro" id="IPR029033">
    <property type="entry name" value="His_PPase_superfam"/>
</dbReference>
<feature type="active site" description="Tele-phosphohistidine intermediate" evidence="2">
    <location>
        <position position="10"/>
    </location>
</feature>
<dbReference type="EC" id="3.1.3.73" evidence="1"/>
<name>A0A1I2SB24_9FIRM</name>
<dbReference type="AlphaFoldDB" id="A0A1I2SB24"/>
<dbReference type="PANTHER" id="PTHR48100:SF59">
    <property type="entry name" value="ADENOSYLCOBALAMIN_ALPHA-RIBAZOLE PHOSPHATASE"/>
    <property type="match status" value="1"/>
</dbReference>
<dbReference type="Proteomes" id="UP000199337">
    <property type="component" value="Unassembled WGS sequence"/>
</dbReference>
<organism evidence="4 5">
    <name type="scientific">Desulfotruncus arcticus DSM 17038</name>
    <dbReference type="NCBI Taxonomy" id="1121424"/>
    <lineage>
        <taxon>Bacteria</taxon>
        <taxon>Bacillati</taxon>
        <taxon>Bacillota</taxon>
        <taxon>Clostridia</taxon>
        <taxon>Eubacteriales</taxon>
        <taxon>Desulfallaceae</taxon>
        <taxon>Desulfotruncus</taxon>
    </lineage>
</organism>
<protein>
    <recommendedName>
        <fullName evidence="1">Alpha-ribazole phosphatase</fullName>
        <ecNumber evidence="1">3.1.3.73</ecNumber>
    </recommendedName>
</protein>
<evidence type="ECO:0000256" key="3">
    <source>
        <dbReference type="PIRSR" id="PIRSR613078-2"/>
    </source>
</evidence>
<dbReference type="InterPro" id="IPR001345">
    <property type="entry name" value="PG/BPGM_mutase_AS"/>
</dbReference>
<feature type="binding site" evidence="3">
    <location>
        <position position="59"/>
    </location>
    <ligand>
        <name>substrate</name>
    </ligand>
</feature>
<evidence type="ECO:0000313" key="4">
    <source>
        <dbReference type="EMBL" id="SFG48097.1"/>
    </source>
</evidence>
<feature type="active site" description="Proton donor/acceptor" evidence="2">
    <location>
        <position position="83"/>
    </location>
</feature>
<gene>
    <name evidence="4" type="ORF">SAMN05660649_01781</name>
</gene>
<dbReference type="RefSeq" id="WP_092470770.1">
    <property type="nucleotide sequence ID" value="NZ_FOOX01000005.1"/>
</dbReference>
<dbReference type="PROSITE" id="PS00175">
    <property type="entry name" value="PG_MUTASE"/>
    <property type="match status" value="1"/>
</dbReference>
<dbReference type="Gene3D" id="3.40.50.1240">
    <property type="entry name" value="Phosphoglycerate mutase-like"/>
    <property type="match status" value="1"/>
</dbReference>
<dbReference type="SMART" id="SM00855">
    <property type="entry name" value="PGAM"/>
    <property type="match status" value="1"/>
</dbReference>
<dbReference type="InterPro" id="IPR013078">
    <property type="entry name" value="His_Pase_superF_clade-1"/>
</dbReference>
<accession>A0A1I2SB24</accession>
<feature type="binding site" evidence="3">
    <location>
        <begin position="9"/>
        <end position="16"/>
    </location>
    <ligand>
        <name>substrate</name>
    </ligand>
</feature>